<sequence>MISRQNSQPEQRIGTSQISKMPPRMSTFRLHFLLLLLLSVTSQVNSQTAGSEQEILLDVKRQLRDPPSLQSWNSSSSPCGWPEIRCTGGAVTEVLLPGKGINQKLPATICDLKNLTKLNLANNDIPGEFPILLYNCSNLHFLDLSLNYFVGPIPDDIDRLKILRYLDLSANNFSGDVPAAIGRISGLQTLNLYNNEFNGTFPKEIGSLSNLESLGLAYNDKFVPMAIPSEFGNLRNLSFLWMTKCNLIGEIPESFANLTSLVNLDLSLNSLTGSIPKSLFSLKSLQNLYLYHNRLSGELPSSVQAFNLVQIDLAMNNLTGLIPEDFGKLENLTVLNLYLNQLSGQIPRSLGLIKTLKYLKVFSNKLNGTLPPEIGLYSKLEVFEVADNQLSGGLPLHLCAHNALQGVIAFSNNLSGELPGSLGNCTTLRTVQLFSNNFSGEVPLSLWTSRNLSTLMLSENSFSGQLPSKLARNMSRLEIRNNKFTGGISLGILSLVNLAVFDARNNMLSGEIPRELTGLSRLNSLMLDNNQFSGALPSEIISWKSLNTLSLSRNKLSGKIPVAMGDLPGLVYLDLSENDISGEIPPQLSNLRFIFLNLSSNNFSGTIPDVFNNLAYENSFLNIPNLCAYNSNINLSRCLTNTPQYPNKSSSKFLALILALTIVVLLAIASLAFYKFRAILSQKSRRRNLSTWRLISFQRLDFTEWNLFSNLIDDNLIGSGGFGKVYRIPSNRLGEYVAVKMIRSNRNLDHKLEKEFMAEVEILGTIRHSNIVKLLCCISSENSKLLVYEYMENHSLDRWIHGKRKASATSPNNYLAVKWPTRLKIAVGAAQGLCYMHHECSPPIIHRDVKCSNILLDSEFRARIADFGLARMMAESGEPHSLSGIAGSFGYIPPEYAYSTKINEKVDVYSFGVVLLELVTGKEPYNGDEQTSLVDWAWHHYSEGKCLADAMDEEIKEACYVDEMTSVFKLGLICTSTLPSTRPSMKEILQVLRQCCPPGCHGDKKVGAEFDIAPLIGDNMYISSYKDSNMAIGESDECYL</sequence>
<dbReference type="PROSITE" id="PS00107">
    <property type="entry name" value="PROTEIN_KINASE_ATP"/>
    <property type="match status" value="1"/>
</dbReference>
<evidence type="ECO:0000256" key="10">
    <source>
        <dbReference type="ARBA" id="ARBA00022737"/>
    </source>
</evidence>
<evidence type="ECO:0000256" key="6">
    <source>
        <dbReference type="ARBA" id="ARBA00022614"/>
    </source>
</evidence>
<keyword evidence="5" id="KW-0723">Serine/threonine-protein kinase</keyword>
<dbReference type="FunFam" id="3.80.10.10:FF:000041">
    <property type="entry name" value="LRR receptor-like serine/threonine-protein kinase ERECTA"/>
    <property type="match status" value="1"/>
</dbReference>
<evidence type="ECO:0000256" key="11">
    <source>
        <dbReference type="ARBA" id="ARBA00022741"/>
    </source>
</evidence>
<keyword evidence="26" id="KW-1185">Reference proteome</keyword>
<dbReference type="FunFam" id="1.10.510.10:FF:000714">
    <property type="entry name" value="Kinase family with leucine-rich repeat domain-containing protein"/>
    <property type="match status" value="1"/>
</dbReference>
<evidence type="ECO:0000256" key="5">
    <source>
        <dbReference type="ARBA" id="ARBA00022527"/>
    </source>
</evidence>
<proteinExistence type="inferred from homology"/>
<keyword evidence="11 20" id="KW-0547">Nucleotide-binding</keyword>
<dbReference type="InterPro" id="IPR000719">
    <property type="entry name" value="Prot_kinase_dom"/>
</dbReference>
<keyword evidence="17" id="KW-0325">Glycoprotein</keyword>
<dbReference type="Pfam" id="PF08263">
    <property type="entry name" value="LRRNT_2"/>
    <property type="match status" value="1"/>
</dbReference>
<dbReference type="InterPro" id="IPR051716">
    <property type="entry name" value="Plant_RL_S/T_kinase"/>
</dbReference>
<evidence type="ECO:0000256" key="12">
    <source>
        <dbReference type="ARBA" id="ARBA00022777"/>
    </source>
</evidence>
<dbReference type="InterPro" id="IPR001611">
    <property type="entry name" value="Leu-rich_rpt"/>
</dbReference>
<evidence type="ECO:0000256" key="19">
    <source>
        <dbReference type="ARBA" id="ARBA00048679"/>
    </source>
</evidence>
<dbReference type="FunFam" id="3.30.200.20:FF:000512">
    <property type="entry name" value="Receptor-like protein kinase HSL1"/>
    <property type="match status" value="1"/>
</dbReference>
<keyword evidence="16 25" id="KW-0675">Receptor</keyword>
<dbReference type="Pfam" id="PF13855">
    <property type="entry name" value="LRR_8"/>
    <property type="match status" value="1"/>
</dbReference>
<evidence type="ECO:0000256" key="3">
    <source>
        <dbReference type="ARBA" id="ARBA00008684"/>
    </source>
</evidence>
<dbReference type="GO" id="GO:0004674">
    <property type="term" value="F:protein serine/threonine kinase activity"/>
    <property type="evidence" value="ECO:0007669"/>
    <property type="project" value="UniProtKB-KW"/>
</dbReference>
<keyword evidence="7" id="KW-0808">Transferase</keyword>
<feature type="domain" description="Protein kinase" evidence="24">
    <location>
        <begin position="711"/>
        <end position="996"/>
    </location>
</feature>
<dbReference type="EMBL" id="JAAIUW010000009">
    <property type="protein sequence ID" value="KAF7817097.1"/>
    <property type="molecule type" value="Genomic_DNA"/>
</dbReference>
<keyword evidence="8 22" id="KW-0812">Transmembrane</keyword>
<feature type="chain" id="PRO_5032502317" description="non-specific serine/threonine protein kinase" evidence="23">
    <location>
        <begin position="47"/>
        <end position="1040"/>
    </location>
</feature>
<evidence type="ECO:0000256" key="9">
    <source>
        <dbReference type="ARBA" id="ARBA00022729"/>
    </source>
</evidence>
<dbReference type="PANTHER" id="PTHR48053:SF109">
    <property type="entry name" value="PROTEIN KINASE DOMAIN-CONTAINING PROTEIN"/>
    <property type="match status" value="1"/>
</dbReference>
<dbReference type="InterPro" id="IPR011009">
    <property type="entry name" value="Kinase-like_dom_sf"/>
</dbReference>
<evidence type="ECO:0000256" key="14">
    <source>
        <dbReference type="ARBA" id="ARBA00022989"/>
    </source>
</evidence>
<keyword evidence="10" id="KW-0677">Repeat</keyword>
<dbReference type="FunFam" id="3.80.10.10:FF:000233">
    <property type="entry name" value="Leucine-rich repeat receptor-like protein kinase TDR"/>
    <property type="match status" value="1"/>
</dbReference>
<evidence type="ECO:0000256" key="22">
    <source>
        <dbReference type="SAM" id="Phobius"/>
    </source>
</evidence>
<evidence type="ECO:0000256" key="23">
    <source>
        <dbReference type="SAM" id="SignalP"/>
    </source>
</evidence>
<dbReference type="Gene3D" id="3.80.10.10">
    <property type="entry name" value="Ribonuclease Inhibitor"/>
    <property type="match status" value="5"/>
</dbReference>
<gene>
    <name evidence="25" type="ORF">G2W53_031066</name>
</gene>
<dbReference type="GO" id="GO:0009791">
    <property type="term" value="P:post-embryonic development"/>
    <property type="evidence" value="ECO:0007669"/>
    <property type="project" value="UniProtKB-ARBA"/>
</dbReference>
<keyword evidence="9 23" id="KW-0732">Signal</keyword>
<dbReference type="InterPro" id="IPR055414">
    <property type="entry name" value="LRR_R13L4/SHOC2-like"/>
</dbReference>
<dbReference type="Proteomes" id="UP000634136">
    <property type="component" value="Unassembled WGS sequence"/>
</dbReference>
<keyword evidence="14 22" id="KW-1133">Transmembrane helix</keyword>
<dbReference type="EC" id="2.7.11.1" evidence="4"/>
<dbReference type="InterPro" id="IPR017441">
    <property type="entry name" value="Protein_kinase_ATP_BS"/>
</dbReference>
<accession>A0A834TA38</accession>
<feature type="binding site" evidence="20">
    <location>
        <position position="740"/>
    </location>
    <ligand>
        <name>ATP</name>
        <dbReference type="ChEBI" id="CHEBI:30616"/>
    </ligand>
</feature>
<comment type="catalytic activity">
    <reaction evidence="18">
        <text>L-threonyl-[protein] + ATP = O-phospho-L-threonyl-[protein] + ADP + H(+)</text>
        <dbReference type="Rhea" id="RHEA:46608"/>
        <dbReference type="Rhea" id="RHEA-COMP:11060"/>
        <dbReference type="Rhea" id="RHEA-COMP:11605"/>
        <dbReference type="ChEBI" id="CHEBI:15378"/>
        <dbReference type="ChEBI" id="CHEBI:30013"/>
        <dbReference type="ChEBI" id="CHEBI:30616"/>
        <dbReference type="ChEBI" id="CHEBI:61977"/>
        <dbReference type="ChEBI" id="CHEBI:456216"/>
        <dbReference type="EC" id="2.7.11.1"/>
    </reaction>
</comment>
<name>A0A834TA38_9FABA</name>
<dbReference type="Pfam" id="PF00069">
    <property type="entry name" value="Pkinase"/>
    <property type="match status" value="1"/>
</dbReference>
<feature type="transmembrane region" description="Helical" evidence="22">
    <location>
        <begin position="653"/>
        <end position="676"/>
    </location>
</feature>
<evidence type="ECO:0000256" key="7">
    <source>
        <dbReference type="ARBA" id="ARBA00022679"/>
    </source>
</evidence>
<evidence type="ECO:0000256" key="1">
    <source>
        <dbReference type="ARBA" id="ARBA00004236"/>
    </source>
</evidence>
<dbReference type="PANTHER" id="PTHR48053">
    <property type="entry name" value="LEUCINE RICH REPEAT FAMILY PROTEIN, EXPRESSED"/>
    <property type="match status" value="1"/>
</dbReference>
<keyword evidence="6" id="KW-0433">Leucine-rich repeat</keyword>
<protein>
    <recommendedName>
        <fullName evidence="4">non-specific serine/threonine protein kinase</fullName>
        <ecNumber evidence="4">2.7.11.1</ecNumber>
    </recommendedName>
</protein>
<dbReference type="PROSITE" id="PS00108">
    <property type="entry name" value="PROTEIN_KINASE_ST"/>
    <property type="match status" value="1"/>
</dbReference>
<dbReference type="SMART" id="SM00369">
    <property type="entry name" value="LRR_TYP"/>
    <property type="match status" value="6"/>
</dbReference>
<dbReference type="Pfam" id="PF23598">
    <property type="entry name" value="LRR_14"/>
    <property type="match status" value="1"/>
</dbReference>
<keyword evidence="12 25" id="KW-0418">Kinase</keyword>
<feature type="region of interest" description="Disordered" evidence="21">
    <location>
        <begin position="1"/>
        <end position="20"/>
    </location>
</feature>
<dbReference type="InterPro" id="IPR013210">
    <property type="entry name" value="LRR_N_plant-typ"/>
</dbReference>
<dbReference type="FunFam" id="3.80.10.10:FF:000077">
    <property type="entry name" value="LRR receptor-like serine/threonine-protein kinase ERL1"/>
    <property type="match status" value="1"/>
</dbReference>
<comment type="similarity">
    <text evidence="3">Belongs to the protein kinase superfamily. Ser/Thr protein kinase family.</text>
</comment>
<dbReference type="InterPro" id="IPR032675">
    <property type="entry name" value="LRR_dom_sf"/>
</dbReference>
<evidence type="ECO:0000313" key="25">
    <source>
        <dbReference type="EMBL" id="KAF7817097.1"/>
    </source>
</evidence>
<dbReference type="InterPro" id="IPR008271">
    <property type="entry name" value="Ser/Thr_kinase_AS"/>
</dbReference>
<comment type="caution">
    <text evidence="25">The sequence shown here is derived from an EMBL/GenBank/DDBJ whole genome shotgun (WGS) entry which is preliminary data.</text>
</comment>
<evidence type="ECO:0000256" key="20">
    <source>
        <dbReference type="PROSITE-ProRule" id="PRU10141"/>
    </source>
</evidence>
<dbReference type="Pfam" id="PF00560">
    <property type="entry name" value="LRR_1"/>
    <property type="match status" value="2"/>
</dbReference>
<dbReference type="Gene3D" id="1.10.510.10">
    <property type="entry name" value="Transferase(Phosphotransferase) domain 1"/>
    <property type="match status" value="1"/>
</dbReference>
<dbReference type="GO" id="GO:0005886">
    <property type="term" value="C:plasma membrane"/>
    <property type="evidence" value="ECO:0007669"/>
    <property type="project" value="UniProtKB-SubCell"/>
</dbReference>
<evidence type="ECO:0000259" key="24">
    <source>
        <dbReference type="PROSITE" id="PS50011"/>
    </source>
</evidence>
<evidence type="ECO:0000256" key="16">
    <source>
        <dbReference type="ARBA" id="ARBA00023170"/>
    </source>
</evidence>
<evidence type="ECO:0000256" key="4">
    <source>
        <dbReference type="ARBA" id="ARBA00012513"/>
    </source>
</evidence>
<dbReference type="Gene3D" id="3.30.200.20">
    <property type="entry name" value="Phosphorylase Kinase, domain 1"/>
    <property type="match status" value="1"/>
</dbReference>
<evidence type="ECO:0000256" key="18">
    <source>
        <dbReference type="ARBA" id="ARBA00047899"/>
    </source>
</evidence>
<dbReference type="InterPro" id="IPR003591">
    <property type="entry name" value="Leu-rich_rpt_typical-subtyp"/>
</dbReference>
<evidence type="ECO:0000256" key="17">
    <source>
        <dbReference type="ARBA" id="ARBA00023180"/>
    </source>
</evidence>
<dbReference type="SMART" id="SM00220">
    <property type="entry name" value="S_TKc"/>
    <property type="match status" value="1"/>
</dbReference>
<keyword evidence="13 20" id="KW-0067">ATP-binding</keyword>
<evidence type="ECO:0000256" key="15">
    <source>
        <dbReference type="ARBA" id="ARBA00023136"/>
    </source>
</evidence>
<evidence type="ECO:0000256" key="2">
    <source>
        <dbReference type="ARBA" id="ARBA00004479"/>
    </source>
</evidence>
<dbReference type="SUPFAM" id="SSF56112">
    <property type="entry name" value="Protein kinase-like (PK-like)"/>
    <property type="match status" value="1"/>
</dbReference>
<keyword evidence="15 22" id="KW-0472">Membrane</keyword>
<feature type="compositionally biased region" description="Polar residues" evidence="21">
    <location>
        <begin position="1"/>
        <end position="19"/>
    </location>
</feature>
<evidence type="ECO:0000313" key="26">
    <source>
        <dbReference type="Proteomes" id="UP000634136"/>
    </source>
</evidence>
<evidence type="ECO:0000256" key="21">
    <source>
        <dbReference type="SAM" id="MobiDB-lite"/>
    </source>
</evidence>
<dbReference type="GO" id="GO:0005524">
    <property type="term" value="F:ATP binding"/>
    <property type="evidence" value="ECO:0007669"/>
    <property type="project" value="UniProtKB-UniRule"/>
</dbReference>
<comment type="catalytic activity">
    <reaction evidence="19">
        <text>L-seryl-[protein] + ATP = O-phospho-L-seryl-[protein] + ADP + H(+)</text>
        <dbReference type="Rhea" id="RHEA:17989"/>
        <dbReference type="Rhea" id="RHEA-COMP:9863"/>
        <dbReference type="Rhea" id="RHEA-COMP:11604"/>
        <dbReference type="ChEBI" id="CHEBI:15378"/>
        <dbReference type="ChEBI" id="CHEBI:29999"/>
        <dbReference type="ChEBI" id="CHEBI:30616"/>
        <dbReference type="ChEBI" id="CHEBI:83421"/>
        <dbReference type="ChEBI" id="CHEBI:456216"/>
        <dbReference type="EC" id="2.7.11.1"/>
    </reaction>
</comment>
<dbReference type="PROSITE" id="PS50011">
    <property type="entry name" value="PROTEIN_KINASE_DOM"/>
    <property type="match status" value="1"/>
</dbReference>
<evidence type="ECO:0000256" key="13">
    <source>
        <dbReference type="ARBA" id="ARBA00022840"/>
    </source>
</evidence>
<dbReference type="AlphaFoldDB" id="A0A834TA38"/>
<feature type="signal peptide" evidence="23">
    <location>
        <begin position="1"/>
        <end position="46"/>
    </location>
</feature>
<comment type="subcellular location">
    <subcellularLocation>
        <location evidence="1">Cell membrane</location>
    </subcellularLocation>
    <subcellularLocation>
        <location evidence="2">Membrane</location>
        <topology evidence="2">Single-pass type I membrane protein</topology>
    </subcellularLocation>
</comment>
<dbReference type="OrthoDB" id="676979at2759"/>
<organism evidence="25 26">
    <name type="scientific">Senna tora</name>
    <dbReference type="NCBI Taxonomy" id="362788"/>
    <lineage>
        <taxon>Eukaryota</taxon>
        <taxon>Viridiplantae</taxon>
        <taxon>Streptophyta</taxon>
        <taxon>Embryophyta</taxon>
        <taxon>Tracheophyta</taxon>
        <taxon>Spermatophyta</taxon>
        <taxon>Magnoliopsida</taxon>
        <taxon>eudicotyledons</taxon>
        <taxon>Gunneridae</taxon>
        <taxon>Pentapetalae</taxon>
        <taxon>rosids</taxon>
        <taxon>fabids</taxon>
        <taxon>Fabales</taxon>
        <taxon>Fabaceae</taxon>
        <taxon>Caesalpinioideae</taxon>
        <taxon>Cassia clade</taxon>
        <taxon>Senna</taxon>
    </lineage>
</organism>
<evidence type="ECO:0000256" key="8">
    <source>
        <dbReference type="ARBA" id="ARBA00022692"/>
    </source>
</evidence>
<reference evidence="25" key="1">
    <citation type="submission" date="2020-09" db="EMBL/GenBank/DDBJ databases">
        <title>Genome-Enabled Discovery of Anthraquinone Biosynthesis in Senna tora.</title>
        <authorList>
            <person name="Kang S.-H."/>
            <person name="Pandey R.P."/>
            <person name="Lee C.-M."/>
            <person name="Sim J.-S."/>
            <person name="Jeong J.-T."/>
            <person name="Choi B.-S."/>
            <person name="Jung M."/>
            <person name="Ginzburg D."/>
            <person name="Zhao K."/>
            <person name="Won S.Y."/>
            <person name="Oh T.-J."/>
            <person name="Yu Y."/>
            <person name="Kim N.-H."/>
            <person name="Lee O.R."/>
            <person name="Lee T.-H."/>
            <person name="Bashyal P."/>
            <person name="Kim T.-S."/>
            <person name="Lee W.-H."/>
            <person name="Kawkins C."/>
            <person name="Kim C.-K."/>
            <person name="Kim J.S."/>
            <person name="Ahn B.O."/>
            <person name="Rhee S.Y."/>
            <person name="Sohng J.K."/>
        </authorList>
    </citation>
    <scope>NUCLEOTIDE SEQUENCE</scope>
    <source>
        <tissue evidence="25">Leaf</tissue>
    </source>
</reference>
<dbReference type="SUPFAM" id="SSF52058">
    <property type="entry name" value="L domain-like"/>
    <property type="match status" value="2"/>
</dbReference>